<evidence type="ECO:0000313" key="2">
    <source>
        <dbReference type="Proteomes" id="UP000299102"/>
    </source>
</evidence>
<dbReference type="AlphaFoldDB" id="A0A4C1UBP7"/>
<proteinExistence type="predicted"/>
<protein>
    <submittedName>
        <fullName evidence="1">Uncharacterized protein</fullName>
    </submittedName>
</protein>
<evidence type="ECO:0000313" key="1">
    <source>
        <dbReference type="EMBL" id="GBP23547.1"/>
    </source>
</evidence>
<gene>
    <name evidence="1" type="ORF">EVAR_12830_1</name>
</gene>
<keyword evidence="2" id="KW-1185">Reference proteome</keyword>
<dbReference type="EMBL" id="BGZK01000151">
    <property type="protein sequence ID" value="GBP23547.1"/>
    <property type="molecule type" value="Genomic_DNA"/>
</dbReference>
<organism evidence="1 2">
    <name type="scientific">Eumeta variegata</name>
    <name type="common">Bagworm moth</name>
    <name type="synonym">Eumeta japonica</name>
    <dbReference type="NCBI Taxonomy" id="151549"/>
    <lineage>
        <taxon>Eukaryota</taxon>
        <taxon>Metazoa</taxon>
        <taxon>Ecdysozoa</taxon>
        <taxon>Arthropoda</taxon>
        <taxon>Hexapoda</taxon>
        <taxon>Insecta</taxon>
        <taxon>Pterygota</taxon>
        <taxon>Neoptera</taxon>
        <taxon>Endopterygota</taxon>
        <taxon>Lepidoptera</taxon>
        <taxon>Glossata</taxon>
        <taxon>Ditrysia</taxon>
        <taxon>Tineoidea</taxon>
        <taxon>Psychidae</taxon>
        <taxon>Oiketicinae</taxon>
        <taxon>Eumeta</taxon>
    </lineage>
</organism>
<accession>A0A4C1UBP7</accession>
<name>A0A4C1UBP7_EUMVA</name>
<reference evidence="1 2" key="1">
    <citation type="journal article" date="2019" name="Commun. Biol.">
        <title>The bagworm genome reveals a unique fibroin gene that provides high tensile strength.</title>
        <authorList>
            <person name="Kono N."/>
            <person name="Nakamura H."/>
            <person name="Ohtoshi R."/>
            <person name="Tomita M."/>
            <person name="Numata K."/>
            <person name="Arakawa K."/>
        </authorList>
    </citation>
    <scope>NUCLEOTIDE SEQUENCE [LARGE SCALE GENOMIC DNA]</scope>
</reference>
<comment type="caution">
    <text evidence="1">The sequence shown here is derived from an EMBL/GenBank/DDBJ whole genome shotgun (WGS) entry which is preliminary data.</text>
</comment>
<dbReference type="Proteomes" id="UP000299102">
    <property type="component" value="Unassembled WGS sequence"/>
</dbReference>
<sequence length="243" mass="27016">MPAASPWPSSKGNGFFTTYYASCWQPAPRPLGDVLIKLLLSLINFSVVQVMGLDCIMGDTLNYSKSNKLDFFSNVPTGSTFPKHNSHLSAAEYAPRAQFGRVVCDFVTCIHPLSTRKRYLTLMSRGRDLLAELVSGRGRSAGAPRRRPSDVRPPDPYWMLCVSVSDDGPLSAQREKFLVDETKELHVTKSPTCGDVGNFERETGSPKAERSMSVRSQFMTSIVTADRLHVGRSLFNVSRKRIH</sequence>